<comment type="caution">
    <text evidence="2">The sequence shown here is derived from an EMBL/GenBank/DDBJ whole genome shotgun (WGS) entry which is preliminary data.</text>
</comment>
<feature type="region of interest" description="Disordered" evidence="1">
    <location>
        <begin position="151"/>
        <end position="185"/>
    </location>
</feature>
<feature type="compositionally biased region" description="Basic and acidic residues" evidence="1">
    <location>
        <begin position="65"/>
        <end position="74"/>
    </location>
</feature>
<feature type="compositionally biased region" description="Acidic residues" evidence="1">
    <location>
        <begin position="169"/>
        <end position="185"/>
    </location>
</feature>
<proteinExistence type="predicted"/>
<dbReference type="AlphaFoldDB" id="A0A9P6E9L0"/>
<organism evidence="2 3">
    <name type="scientific">Crepidotus variabilis</name>
    <dbReference type="NCBI Taxonomy" id="179855"/>
    <lineage>
        <taxon>Eukaryota</taxon>
        <taxon>Fungi</taxon>
        <taxon>Dikarya</taxon>
        <taxon>Basidiomycota</taxon>
        <taxon>Agaricomycotina</taxon>
        <taxon>Agaricomycetes</taxon>
        <taxon>Agaricomycetidae</taxon>
        <taxon>Agaricales</taxon>
        <taxon>Agaricineae</taxon>
        <taxon>Crepidotaceae</taxon>
        <taxon>Crepidotus</taxon>
    </lineage>
</organism>
<gene>
    <name evidence="2" type="ORF">CPB83DRAFT_570247</name>
</gene>
<accession>A0A9P6E9L0</accession>
<reference evidence="2" key="1">
    <citation type="submission" date="2020-11" db="EMBL/GenBank/DDBJ databases">
        <authorList>
            <consortium name="DOE Joint Genome Institute"/>
            <person name="Ahrendt S."/>
            <person name="Riley R."/>
            <person name="Andreopoulos W."/>
            <person name="Labutti K."/>
            <person name="Pangilinan J."/>
            <person name="Ruiz-Duenas F.J."/>
            <person name="Barrasa J.M."/>
            <person name="Sanchez-Garcia M."/>
            <person name="Camarero S."/>
            <person name="Miyauchi S."/>
            <person name="Serrano A."/>
            <person name="Linde D."/>
            <person name="Babiker R."/>
            <person name="Drula E."/>
            <person name="Ayuso-Fernandez I."/>
            <person name="Pacheco R."/>
            <person name="Padilla G."/>
            <person name="Ferreira P."/>
            <person name="Barriuso J."/>
            <person name="Kellner H."/>
            <person name="Castanera R."/>
            <person name="Alfaro M."/>
            <person name="Ramirez L."/>
            <person name="Pisabarro A.G."/>
            <person name="Kuo A."/>
            <person name="Tritt A."/>
            <person name="Lipzen A."/>
            <person name="He G."/>
            <person name="Yan M."/>
            <person name="Ng V."/>
            <person name="Cullen D."/>
            <person name="Martin F."/>
            <person name="Rosso M.-N."/>
            <person name="Henrissat B."/>
            <person name="Hibbett D."/>
            <person name="Martinez A.T."/>
            <person name="Grigoriev I.V."/>
        </authorList>
    </citation>
    <scope>NUCLEOTIDE SEQUENCE</scope>
    <source>
        <strain evidence="2">CBS 506.95</strain>
    </source>
</reference>
<evidence type="ECO:0000256" key="1">
    <source>
        <dbReference type="SAM" id="MobiDB-lite"/>
    </source>
</evidence>
<evidence type="ECO:0000313" key="2">
    <source>
        <dbReference type="EMBL" id="KAF9524980.1"/>
    </source>
</evidence>
<feature type="region of interest" description="Disordered" evidence="1">
    <location>
        <begin position="60"/>
        <end position="97"/>
    </location>
</feature>
<dbReference type="EMBL" id="MU157890">
    <property type="protein sequence ID" value="KAF9524980.1"/>
    <property type="molecule type" value="Genomic_DNA"/>
</dbReference>
<dbReference type="Proteomes" id="UP000807306">
    <property type="component" value="Unassembled WGS sequence"/>
</dbReference>
<name>A0A9P6E9L0_9AGAR</name>
<keyword evidence="3" id="KW-1185">Reference proteome</keyword>
<sequence>MDLFTETNRIPQSPTLCIRTTKGISTVGGISVLSTTPITPLRTPKSTTRRLLARLRNFRDEDDEQRGRQTEVARSRRRGNSVKGKSRSDGSTLPSRIPTFASAVKSSILSNTPDPTPRSLQVTRPSPIHSVSDLVFDPFYHTKLVLGMPGEVHTSKRPGPLARAPTLEGVDEVDEREEEPPVPMDDDFDADEDLEANTLLWYPPPPIMLPPPIPEAPAYHHYEDDFPMHDDRNINQATTPSFNGQFRSLDVDMDDDGFGDHQYDSDGSEGSSMDAQIDVVEEDSDDEEFDDAAMSTSRFLHRTAYESILTSTVHQYLGYMEDGGRVTLDDPMDYSEDGLGMAGRSIRRRRVRRSITYPRRFSSLMGVSLAIMKDKIGVSTGF</sequence>
<evidence type="ECO:0000313" key="3">
    <source>
        <dbReference type="Proteomes" id="UP000807306"/>
    </source>
</evidence>
<protein>
    <submittedName>
        <fullName evidence="2">Uncharacterized protein</fullName>
    </submittedName>
</protein>